<keyword evidence="4" id="KW-1003">Cell membrane</keyword>
<dbReference type="Pfam" id="PF10613">
    <property type="entry name" value="Lig_chan-Glu_bd"/>
    <property type="match status" value="1"/>
</dbReference>
<dbReference type="SMART" id="SM00918">
    <property type="entry name" value="Lig_chan-Glu_bd"/>
    <property type="match status" value="1"/>
</dbReference>
<keyword evidence="10" id="KW-0325">Glycoprotein</keyword>
<name>A0AAN8XH42_HALRR</name>
<evidence type="ECO:0000256" key="4">
    <source>
        <dbReference type="ARBA" id="ARBA00022475"/>
    </source>
</evidence>
<feature type="transmembrane region" description="Helical" evidence="13">
    <location>
        <begin position="221"/>
        <end position="243"/>
    </location>
</feature>
<dbReference type="Gene3D" id="1.10.287.70">
    <property type="match status" value="1"/>
</dbReference>
<dbReference type="AlphaFoldDB" id="A0AAN8XH42"/>
<comment type="subcellular location">
    <subcellularLocation>
        <location evidence="1">Cell membrane</location>
        <topology evidence="1">Multi-pass membrane protein</topology>
    </subcellularLocation>
</comment>
<dbReference type="PANTHER" id="PTHR42643">
    <property type="entry name" value="IONOTROPIC RECEPTOR 20A-RELATED"/>
    <property type="match status" value="1"/>
</dbReference>
<keyword evidence="12" id="KW-0407">Ion channel</keyword>
<evidence type="ECO:0000256" key="12">
    <source>
        <dbReference type="ARBA" id="ARBA00023303"/>
    </source>
</evidence>
<dbReference type="GO" id="GO:0050906">
    <property type="term" value="P:detection of stimulus involved in sensory perception"/>
    <property type="evidence" value="ECO:0007669"/>
    <property type="project" value="UniProtKB-ARBA"/>
</dbReference>
<evidence type="ECO:0000256" key="5">
    <source>
        <dbReference type="ARBA" id="ARBA00022692"/>
    </source>
</evidence>
<sequence length="419" mass="46678">MAVQSLKTALQDNETLQRLLQHPETFRFNTPVSLVIGVKHWPPNMFLTEDTVTGGFTAKGPLANFVEILAMSMNFTYKLIEAPDKAWGAPLPNGTWNGLVGLITREDADIIAATVCRSSARSQVVDYAWPIVVTSGKLLAVRNRPEIDPWSFVMPFAPVVWLAFLLFLLGTLALLLLLEPRPQGLDFRTWALDNFFRFFGACVSQAISIPSGGRSKKSFMVSWICLVAILSWSYRCNLIALLATRHIRTPIQTLRDLLDNPKMTLILEENAIFSSVIEAAKSGILKEVSDLKVNKRLLYLPNKMLPWGVENLVRKGKHALLIDGLGVNKIIADDFSNAGRCDFYMAKEAILPLGCGIIAKKGNPILQAINYRIGLVESNGLYKHWERQFMPNSTTCLNAPSKITVREAFALTSIWVCTK</sequence>
<keyword evidence="7" id="KW-0406">Ion transport</keyword>
<dbReference type="SUPFAM" id="SSF53850">
    <property type="entry name" value="Periplasmic binding protein-like II"/>
    <property type="match status" value="1"/>
</dbReference>
<proteinExistence type="inferred from homology"/>
<evidence type="ECO:0000313" key="15">
    <source>
        <dbReference type="EMBL" id="KAK7078139.1"/>
    </source>
</evidence>
<evidence type="ECO:0000256" key="8">
    <source>
        <dbReference type="ARBA" id="ARBA00023136"/>
    </source>
</evidence>
<dbReference type="GO" id="GO:0005886">
    <property type="term" value="C:plasma membrane"/>
    <property type="evidence" value="ECO:0007669"/>
    <property type="project" value="UniProtKB-SubCell"/>
</dbReference>
<keyword evidence="8 13" id="KW-0472">Membrane</keyword>
<accession>A0AAN8XH42</accession>
<feature type="transmembrane region" description="Helical" evidence="13">
    <location>
        <begin position="152"/>
        <end position="178"/>
    </location>
</feature>
<feature type="domain" description="Ionotropic glutamate receptor L-glutamate and glycine-binding" evidence="14">
    <location>
        <begin position="43"/>
        <end position="105"/>
    </location>
</feature>
<evidence type="ECO:0000313" key="16">
    <source>
        <dbReference type="Proteomes" id="UP001381693"/>
    </source>
</evidence>
<evidence type="ECO:0000256" key="2">
    <source>
        <dbReference type="ARBA" id="ARBA00008685"/>
    </source>
</evidence>
<comment type="similarity">
    <text evidence="2">Belongs to the glutamate-gated ion channel (TC 1.A.10.1) family.</text>
</comment>
<dbReference type="InterPro" id="IPR052192">
    <property type="entry name" value="Insect_Ionotropic_Sensory_Rcpt"/>
</dbReference>
<evidence type="ECO:0000256" key="6">
    <source>
        <dbReference type="ARBA" id="ARBA00022989"/>
    </source>
</evidence>
<feature type="transmembrane region" description="Helical" evidence="13">
    <location>
        <begin position="190"/>
        <end position="209"/>
    </location>
</feature>
<protein>
    <recommendedName>
        <fullName evidence="14">Ionotropic glutamate receptor L-glutamate and glycine-binding domain-containing protein</fullName>
    </recommendedName>
</protein>
<gene>
    <name evidence="15" type="ORF">SK128_026103</name>
</gene>
<keyword evidence="9" id="KW-0675">Receptor</keyword>
<dbReference type="PANTHER" id="PTHR42643:SF24">
    <property type="entry name" value="IONOTROPIC RECEPTOR 60A"/>
    <property type="match status" value="1"/>
</dbReference>
<evidence type="ECO:0000256" key="11">
    <source>
        <dbReference type="ARBA" id="ARBA00023286"/>
    </source>
</evidence>
<keyword evidence="3" id="KW-0813">Transport</keyword>
<evidence type="ECO:0000256" key="10">
    <source>
        <dbReference type="ARBA" id="ARBA00023180"/>
    </source>
</evidence>
<dbReference type="EMBL" id="JAXCGZ010007995">
    <property type="protein sequence ID" value="KAK7078139.1"/>
    <property type="molecule type" value="Genomic_DNA"/>
</dbReference>
<keyword evidence="5 13" id="KW-0812">Transmembrane</keyword>
<comment type="caution">
    <text evidence="15">The sequence shown here is derived from an EMBL/GenBank/DDBJ whole genome shotgun (WGS) entry which is preliminary data.</text>
</comment>
<evidence type="ECO:0000256" key="9">
    <source>
        <dbReference type="ARBA" id="ARBA00023170"/>
    </source>
</evidence>
<keyword evidence="16" id="KW-1185">Reference proteome</keyword>
<evidence type="ECO:0000259" key="14">
    <source>
        <dbReference type="SMART" id="SM00918"/>
    </source>
</evidence>
<dbReference type="Pfam" id="PF00060">
    <property type="entry name" value="Lig_chan"/>
    <property type="match status" value="1"/>
</dbReference>
<dbReference type="InterPro" id="IPR019594">
    <property type="entry name" value="Glu/Gly-bd"/>
</dbReference>
<evidence type="ECO:0000256" key="3">
    <source>
        <dbReference type="ARBA" id="ARBA00022448"/>
    </source>
</evidence>
<reference evidence="15 16" key="1">
    <citation type="submission" date="2023-11" db="EMBL/GenBank/DDBJ databases">
        <title>Halocaridina rubra genome assembly.</title>
        <authorList>
            <person name="Smith C."/>
        </authorList>
    </citation>
    <scope>NUCLEOTIDE SEQUENCE [LARGE SCALE GENOMIC DNA]</scope>
    <source>
        <strain evidence="15">EP-1</strain>
        <tissue evidence="15">Whole</tissue>
    </source>
</reference>
<dbReference type="GO" id="GO:0015276">
    <property type="term" value="F:ligand-gated monoatomic ion channel activity"/>
    <property type="evidence" value="ECO:0007669"/>
    <property type="project" value="InterPro"/>
</dbReference>
<evidence type="ECO:0000256" key="1">
    <source>
        <dbReference type="ARBA" id="ARBA00004651"/>
    </source>
</evidence>
<evidence type="ECO:0000256" key="7">
    <source>
        <dbReference type="ARBA" id="ARBA00023065"/>
    </source>
</evidence>
<keyword evidence="6 13" id="KW-1133">Transmembrane helix</keyword>
<evidence type="ECO:0000256" key="13">
    <source>
        <dbReference type="SAM" id="Phobius"/>
    </source>
</evidence>
<organism evidence="15 16">
    <name type="scientific">Halocaridina rubra</name>
    <name type="common">Hawaiian red shrimp</name>
    <dbReference type="NCBI Taxonomy" id="373956"/>
    <lineage>
        <taxon>Eukaryota</taxon>
        <taxon>Metazoa</taxon>
        <taxon>Ecdysozoa</taxon>
        <taxon>Arthropoda</taxon>
        <taxon>Crustacea</taxon>
        <taxon>Multicrustacea</taxon>
        <taxon>Malacostraca</taxon>
        <taxon>Eumalacostraca</taxon>
        <taxon>Eucarida</taxon>
        <taxon>Decapoda</taxon>
        <taxon>Pleocyemata</taxon>
        <taxon>Caridea</taxon>
        <taxon>Atyoidea</taxon>
        <taxon>Atyidae</taxon>
        <taxon>Halocaridina</taxon>
    </lineage>
</organism>
<dbReference type="InterPro" id="IPR001320">
    <property type="entry name" value="Iontro_rcpt_C"/>
</dbReference>
<dbReference type="Gene3D" id="3.40.190.10">
    <property type="entry name" value="Periplasmic binding protein-like II"/>
    <property type="match status" value="1"/>
</dbReference>
<keyword evidence="11" id="KW-1071">Ligand-gated ion channel</keyword>
<dbReference type="Proteomes" id="UP001381693">
    <property type="component" value="Unassembled WGS sequence"/>
</dbReference>